<organism evidence="2 3">
    <name type="scientific">Prymnesium parvum</name>
    <name type="common">Toxic golden alga</name>
    <dbReference type="NCBI Taxonomy" id="97485"/>
    <lineage>
        <taxon>Eukaryota</taxon>
        <taxon>Haptista</taxon>
        <taxon>Haptophyta</taxon>
        <taxon>Prymnesiophyceae</taxon>
        <taxon>Prymnesiales</taxon>
        <taxon>Prymnesiaceae</taxon>
        <taxon>Prymnesium</taxon>
    </lineage>
</organism>
<dbReference type="GO" id="GO:0034198">
    <property type="term" value="P:cellular response to amino acid starvation"/>
    <property type="evidence" value="ECO:0007669"/>
    <property type="project" value="TreeGrafter"/>
</dbReference>
<dbReference type="Gene3D" id="1.10.3450.30">
    <property type="match status" value="1"/>
</dbReference>
<evidence type="ECO:0000256" key="1">
    <source>
        <dbReference type="SAM" id="SignalP"/>
    </source>
</evidence>
<dbReference type="PANTHER" id="PTHR31581">
    <property type="entry name" value="KICSTOR COMPLEX PROTEIN C12ORF66"/>
    <property type="match status" value="1"/>
</dbReference>
<evidence type="ECO:0000313" key="3">
    <source>
        <dbReference type="Proteomes" id="UP001515480"/>
    </source>
</evidence>
<keyword evidence="1" id="KW-0732">Signal</keyword>
<proteinExistence type="predicted"/>
<keyword evidence="3" id="KW-1185">Reference proteome</keyword>
<dbReference type="AlphaFoldDB" id="A0AB34J2P0"/>
<feature type="signal peptide" evidence="1">
    <location>
        <begin position="1"/>
        <end position="24"/>
    </location>
</feature>
<dbReference type="InterPro" id="IPR018544">
    <property type="entry name" value="KICS_2"/>
</dbReference>
<gene>
    <name evidence="2" type="ORF">AB1Y20_007100</name>
</gene>
<dbReference type="PANTHER" id="PTHR31581:SF1">
    <property type="entry name" value="KICSTOR SUBUNIT 2"/>
    <property type="match status" value="1"/>
</dbReference>
<dbReference type="GO" id="GO:0042149">
    <property type="term" value="P:cellular response to glucose starvation"/>
    <property type="evidence" value="ECO:0007669"/>
    <property type="project" value="TreeGrafter"/>
</dbReference>
<dbReference type="InterPro" id="IPR038060">
    <property type="entry name" value="C12orf66-like_central_sf"/>
</dbReference>
<dbReference type="InterPro" id="IPR016024">
    <property type="entry name" value="ARM-type_fold"/>
</dbReference>
<protein>
    <submittedName>
        <fullName evidence="2">Uncharacterized protein</fullName>
    </submittedName>
</protein>
<comment type="caution">
    <text evidence="2">The sequence shown here is derived from an EMBL/GenBank/DDBJ whole genome shotgun (WGS) entry which is preliminary data.</text>
</comment>
<dbReference type="GO" id="GO:1904262">
    <property type="term" value="P:negative regulation of TORC1 signaling"/>
    <property type="evidence" value="ECO:0007669"/>
    <property type="project" value="TreeGrafter"/>
</dbReference>
<sequence length="780" mass="81964">MMSSLDSMLSHFFALLEAWEFSRASYVAERISSRGSSRRISLALQHLVTCESLYLSMRFLDSRNAGLERRIDECASELEACLAALSSTAEAADALYAPADSALCGALQQLVACHFPPADEGGRAAVSGAHVGAMEETVLLLRHVRKPMLHVYISLAGGALSPDGCGRLAEHVGAIREAHARRPSGALPRGVRGATLVELGAAQQLLLAHATLPLLRPREALLALAISHTELGRLRTAERGEAHERALLVVTNASSLGSGLGSRTGPQVASSHAASVLSLLSAIHLAVPPCCPSCLPSISPCLRAVPLVCHPSRRASVLSLLSAIHLAVPPCCPCCLPSISPCLRAVPLVCHASRRASVLSLLSAIHLAVPPCCPSSLPSISPCLRAVPVVCHRSRRASVLSLLSAIHLAVPPCCPSCLPSISPCLRAVPLVCHPSRRASVLSLLSAMHLAVPPCCPSCLPSISPCLRAVPLVCHPSHRASVLSLLSAIHLAVPPCCPCCLPSISPCLRAVPLVCHPSRRASVLSLLSAIHLAVPPCCPSCLPSISPCLRAVPLVCEDTALHLPCLPPQVASSKASSEPPLFRFLRAFCAALVAKAALYFQRLFEPAKLHAALAAEPSAYARRLAAFALSSAPLMAALLFHPKGLHVRTAAGGGVYTCHEAEARLWGGGGGGGGGGEGAPWPVLCLEPAGAPLPQLWPTLKRLMAERQTLLHLSDAYVPPLAVPAVGECTFWLATYDPRVVLVLAFAGRRRANDRAVLEFLRAFADLRGLPARAALEARRE</sequence>
<name>A0AB34J2P0_PRYPA</name>
<accession>A0AB34J2P0</accession>
<dbReference type="GO" id="GO:0061462">
    <property type="term" value="P:protein localization to lysosome"/>
    <property type="evidence" value="ECO:0007669"/>
    <property type="project" value="TreeGrafter"/>
</dbReference>
<dbReference type="Pfam" id="PF09404">
    <property type="entry name" value="C12orf66_like"/>
    <property type="match status" value="1"/>
</dbReference>
<feature type="chain" id="PRO_5044301248" evidence="1">
    <location>
        <begin position="25"/>
        <end position="780"/>
    </location>
</feature>
<dbReference type="SUPFAM" id="SSF48371">
    <property type="entry name" value="ARM repeat"/>
    <property type="match status" value="1"/>
</dbReference>
<reference evidence="2 3" key="1">
    <citation type="journal article" date="2024" name="Science">
        <title>Giant polyketide synthase enzymes in the biosynthesis of giant marine polyether toxins.</title>
        <authorList>
            <person name="Fallon T.R."/>
            <person name="Shende V.V."/>
            <person name="Wierzbicki I.H."/>
            <person name="Pendleton A.L."/>
            <person name="Watervoot N.F."/>
            <person name="Auber R.P."/>
            <person name="Gonzalez D.J."/>
            <person name="Wisecaver J.H."/>
            <person name="Moore B.S."/>
        </authorList>
    </citation>
    <scope>NUCLEOTIDE SEQUENCE [LARGE SCALE GENOMIC DNA]</scope>
    <source>
        <strain evidence="2 3">12B1</strain>
    </source>
</reference>
<dbReference type="Proteomes" id="UP001515480">
    <property type="component" value="Unassembled WGS sequence"/>
</dbReference>
<dbReference type="SUPFAM" id="SSF160651">
    <property type="entry name" value="FLJ32549 C-terminal domain-like"/>
    <property type="match status" value="1"/>
</dbReference>
<evidence type="ECO:0000313" key="2">
    <source>
        <dbReference type="EMBL" id="KAL1510816.1"/>
    </source>
</evidence>
<dbReference type="EMBL" id="JBGBPQ010000015">
    <property type="protein sequence ID" value="KAL1510816.1"/>
    <property type="molecule type" value="Genomic_DNA"/>
</dbReference>